<evidence type="ECO:0000256" key="7">
    <source>
        <dbReference type="ARBA" id="ARBA00034307"/>
    </source>
</evidence>
<dbReference type="AlphaFoldDB" id="A0A2A4HNF8"/>
<dbReference type="InterPro" id="IPR013107">
    <property type="entry name" value="Acyl-CoA_DH_C"/>
</dbReference>
<dbReference type="GO" id="GO:0006552">
    <property type="term" value="P:L-leucine catabolic process"/>
    <property type="evidence" value="ECO:0007669"/>
    <property type="project" value="TreeGrafter"/>
</dbReference>
<dbReference type="Pfam" id="PF08028">
    <property type="entry name" value="Acyl-CoA_dh_2"/>
    <property type="match status" value="1"/>
</dbReference>
<protein>
    <recommendedName>
        <fullName evidence="10">Dibenzothiophene monooxygenase</fullName>
        <ecNumber evidence="9">1.14.14.21</ecNumber>
    </recommendedName>
</protein>
<evidence type="ECO:0000256" key="14">
    <source>
        <dbReference type="SAM" id="MobiDB-lite"/>
    </source>
</evidence>
<dbReference type="Gene3D" id="2.40.110.10">
    <property type="entry name" value="Butyryl-CoA Dehydrogenase, subunit A, domain 2"/>
    <property type="match status" value="1"/>
</dbReference>
<dbReference type="InterPro" id="IPR009100">
    <property type="entry name" value="AcylCoA_DH/oxidase_NM_dom_sf"/>
</dbReference>
<evidence type="ECO:0000256" key="12">
    <source>
        <dbReference type="ARBA" id="ARBA00048445"/>
    </source>
</evidence>
<evidence type="ECO:0000256" key="11">
    <source>
        <dbReference type="ARBA" id="ARBA00047859"/>
    </source>
</evidence>
<evidence type="ECO:0000259" key="17">
    <source>
        <dbReference type="Pfam" id="PF08028"/>
    </source>
</evidence>
<keyword evidence="2" id="KW-0285">Flavoprotein</keyword>
<dbReference type="PANTHER" id="PTHR43884:SF12">
    <property type="entry name" value="ISOVALERYL-COA DEHYDROGENASE, MITOCHONDRIAL-RELATED"/>
    <property type="match status" value="1"/>
</dbReference>
<dbReference type="InterPro" id="IPR036250">
    <property type="entry name" value="AcylCo_DH-like_C"/>
</dbReference>
<dbReference type="InterPro" id="IPR013786">
    <property type="entry name" value="AcylCoA_DH/ox_N"/>
</dbReference>
<keyword evidence="19" id="KW-1185">Reference proteome</keyword>
<dbReference type="SUPFAM" id="SSF56645">
    <property type="entry name" value="Acyl-CoA dehydrogenase NM domain-like"/>
    <property type="match status" value="1"/>
</dbReference>
<evidence type="ECO:0000256" key="2">
    <source>
        <dbReference type="ARBA" id="ARBA00022630"/>
    </source>
</evidence>
<dbReference type="EC" id="1.14.14.21" evidence="9"/>
<dbReference type="PANTHER" id="PTHR43884">
    <property type="entry name" value="ACYL-COA DEHYDROGENASE"/>
    <property type="match status" value="1"/>
</dbReference>
<proteinExistence type="inferred from homology"/>
<evidence type="ECO:0000256" key="9">
    <source>
        <dbReference type="ARBA" id="ARBA00034328"/>
    </source>
</evidence>
<comment type="similarity">
    <text evidence="8">Belongs to the DszC flavin monooxygenase family.</text>
</comment>
<dbReference type="GO" id="GO:0005737">
    <property type="term" value="C:cytoplasm"/>
    <property type="evidence" value="ECO:0007669"/>
    <property type="project" value="UniProtKB-SubCell"/>
</dbReference>
<comment type="subcellular location">
    <subcellularLocation>
        <location evidence="1">Cytoplasm</location>
    </subcellularLocation>
</comment>
<comment type="catalytic activity">
    <reaction evidence="12">
        <text>dibenzothiophene 5-oxide + FMNH2 + O2 = dibenzothiophene 5,5-dioxide + FMN + H2O + H(+)</text>
        <dbReference type="Rhea" id="RHEA:49080"/>
        <dbReference type="ChEBI" id="CHEBI:15377"/>
        <dbReference type="ChEBI" id="CHEBI:15378"/>
        <dbReference type="ChEBI" id="CHEBI:15379"/>
        <dbReference type="ChEBI" id="CHEBI:23683"/>
        <dbReference type="ChEBI" id="CHEBI:57618"/>
        <dbReference type="ChEBI" id="CHEBI:58210"/>
        <dbReference type="ChEBI" id="CHEBI:90356"/>
    </reaction>
</comment>
<evidence type="ECO:0000256" key="3">
    <source>
        <dbReference type="ARBA" id="ARBA00022643"/>
    </source>
</evidence>
<feature type="region of interest" description="Disordered" evidence="14">
    <location>
        <begin position="1"/>
        <end position="21"/>
    </location>
</feature>
<feature type="domain" description="Acyl-CoA dehydrogenase C-terminal" evidence="17">
    <location>
        <begin position="257"/>
        <end position="389"/>
    </location>
</feature>
<dbReference type="InterPro" id="IPR006091">
    <property type="entry name" value="Acyl-CoA_Oxase/DH_mid-dom"/>
</dbReference>
<dbReference type="InterPro" id="IPR046373">
    <property type="entry name" value="Acyl-CoA_Oxase/DH_mid-dom_sf"/>
</dbReference>
<evidence type="ECO:0000256" key="13">
    <source>
        <dbReference type="ARBA" id="ARBA00049456"/>
    </source>
</evidence>
<evidence type="ECO:0000256" key="10">
    <source>
        <dbReference type="ARBA" id="ARBA00034345"/>
    </source>
</evidence>
<evidence type="ECO:0000313" key="18">
    <source>
        <dbReference type="EMBL" id="PCF95584.1"/>
    </source>
</evidence>
<feature type="domain" description="Acyl-CoA dehydrogenase/oxidase N-terminal" evidence="16">
    <location>
        <begin position="38"/>
        <end position="131"/>
    </location>
</feature>
<comment type="caution">
    <text evidence="18">The sequence shown here is derived from an EMBL/GenBank/DDBJ whole genome shotgun (WGS) entry which is preliminary data.</text>
</comment>
<evidence type="ECO:0000259" key="16">
    <source>
        <dbReference type="Pfam" id="PF02771"/>
    </source>
</evidence>
<keyword evidence="6 18" id="KW-0503">Monooxygenase</keyword>
<dbReference type="SUPFAM" id="SSF47203">
    <property type="entry name" value="Acyl-CoA dehydrogenase C-terminal domain-like"/>
    <property type="match status" value="1"/>
</dbReference>
<evidence type="ECO:0000256" key="6">
    <source>
        <dbReference type="ARBA" id="ARBA00023033"/>
    </source>
</evidence>
<evidence type="ECO:0000256" key="5">
    <source>
        <dbReference type="ARBA" id="ARBA00023002"/>
    </source>
</evidence>
<dbReference type="Gene3D" id="1.20.140.10">
    <property type="entry name" value="Butyryl-CoA Dehydrogenase, subunit A, domain 3"/>
    <property type="match status" value="1"/>
</dbReference>
<dbReference type="PIRSF" id="PIRSF016578">
    <property type="entry name" value="HsaA"/>
    <property type="match status" value="1"/>
</dbReference>
<dbReference type="InterPro" id="IPR037069">
    <property type="entry name" value="AcylCoA_DH/ox_N_sf"/>
</dbReference>
<dbReference type="GO" id="GO:0004497">
    <property type="term" value="F:monooxygenase activity"/>
    <property type="evidence" value="ECO:0007669"/>
    <property type="project" value="UniProtKB-KW"/>
</dbReference>
<keyword evidence="4" id="KW-0547">Nucleotide-binding</keyword>
<evidence type="ECO:0000313" key="19">
    <source>
        <dbReference type="Proteomes" id="UP000218677"/>
    </source>
</evidence>
<comment type="pathway">
    <text evidence="7">Sulfur metabolism; dibenzothiophene degradation.</text>
</comment>
<evidence type="ECO:0000256" key="4">
    <source>
        <dbReference type="ARBA" id="ARBA00022741"/>
    </source>
</evidence>
<dbReference type="Proteomes" id="UP000218677">
    <property type="component" value="Unassembled WGS sequence"/>
</dbReference>
<evidence type="ECO:0000259" key="15">
    <source>
        <dbReference type="Pfam" id="PF02770"/>
    </source>
</evidence>
<name>A0A2A4HNF8_9GAMM</name>
<sequence length="418" mass="46254">MSIYISSRKNKDSGVSEYSEGAEDEQLDNLFRPIFSDIAKGALTREKASELPWEQIKILKEAKFGALRVPKSKGGFGASLPQLFRLLSELAEADSNITQALRGHFALVEDRLNSPPSAWRDDWLERFAAGDIAGNAWTEVGDVKIGHQKTKVTEKEGEWRLTGEKYYTTGSIFADWIDVTAQLNEDSDSLVTVAVRVRQDGVSIENNWDGFGQKTTGSGRTVFTNARVNESDILPFANRFKYQTAFYQLVLLSTLSGIGRAALLDLIEEVQNRTRIYSHGNADAARDDAQIQQVVGAVAARIYAAERITIDAAEASQQAYMHHLCDAEDIVKAINITAEIESAKAQIIVSELILKATSDLFNALGASATSLSKGLDRHWRNARTVSSHNPLVYKEKVIGAWELNQTEPVFQWQIGQGK</sequence>
<reference evidence="19" key="1">
    <citation type="submission" date="2017-09" db="EMBL/GenBank/DDBJ databases">
        <authorList>
            <person name="Cho G.-S."/>
            <person name="Oguntoyinbo F.A."/>
            <person name="Cnockaert M."/>
            <person name="Kabisch J."/>
            <person name="Neve H."/>
            <person name="Bockelmann W."/>
            <person name="Wenning M."/>
            <person name="Franz C.M."/>
            <person name="Vandamme P."/>
        </authorList>
    </citation>
    <scope>NUCLEOTIDE SEQUENCE [LARGE SCALE GENOMIC DNA]</scope>
    <source>
        <strain evidence="19">MBT G8648</strain>
    </source>
</reference>
<dbReference type="CDD" id="cd01163">
    <property type="entry name" value="DszC"/>
    <property type="match status" value="1"/>
</dbReference>
<evidence type="ECO:0000256" key="8">
    <source>
        <dbReference type="ARBA" id="ARBA00034317"/>
    </source>
</evidence>
<dbReference type="RefSeq" id="WP_096651601.1">
    <property type="nucleotide sequence ID" value="NZ_NWUX01000008.1"/>
</dbReference>
<dbReference type="EMBL" id="NWUX01000008">
    <property type="protein sequence ID" value="PCF95584.1"/>
    <property type="molecule type" value="Genomic_DNA"/>
</dbReference>
<dbReference type="Pfam" id="PF02771">
    <property type="entry name" value="Acyl-CoA_dh_N"/>
    <property type="match status" value="1"/>
</dbReference>
<dbReference type="Pfam" id="PF02770">
    <property type="entry name" value="Acyl-CoA_dh_M"/>
    <property type="match status" value="1"/>
</dbReference>
<keyword evidence="3" id="KW-0288">FMN</keyword>
<feature type="domain" description="Acyl-CoA oxidase/dehydrogenase middle" evidence="15">
    <location>
        <begin position="148"/>
        <end position="225"/>
    </location>
</feature>
<keyword evidence="5" id="KW-0560">Oxidoreductase</keyword>
<accession>A0A2A4HNF8</accession>
<dbReference type="GO" id="GO:0050660">
    <property type="term" value="F:flavin adenine dinucleotide binding"/>
    <property type="evidence" value="ECO:0007669"/>
    <property type="project" value="InterPro"/>
</dbReference>
<evidence type="ECO:0000256" key="1">
    <source>
        <dbReference type="ARBA" id="ARBA00004496"/>
    </source>
</evidence>
<dbReference type="Gene3D" id="1.10.540.10">
    <property type="entry name" value="Acyl-CoA dehydrogenase/oxidase, N-terminal domain"/>
    <property type="match status" value="1"/>
</dbReference>
<dbReference type="GO" id="GO:0008470">
    <property type="term" value="F:3-methylbutanoyl-CoA dehydrogenase activity"/>
    <property type="evidence" value="ECO:0007669"/>
    <property type="project" value="TreeGrafter"/>
</dbReference>
<dbReference type="OrthoDB" id="6184213at2"/>
<comment type="catalytic activity">
    <reaction evidence="11">
        <text>dibenzothiophene + FMNH2 + O2 = dibenzothiophene 5-oxide + FMN + H2O + H(+)</text>
        <dbReference type="Rhea" id="RHEA:49076"/>
        <dbReference type="ChEBI" id="CHEBI:15377"/>
        <dbReference type="ChEBI" id="CHEBI:15378"/>
        <dbReference type="ChEBI" id="CHEBI:15379"/>
        <dbReference type="ChEBI" id="CHEBI:23681"/>
        <dbReference type="ChEBI" id="CHEBI:23683"/>
        <dbReference type="ChEBI" id="CHEBI:57618"/>
        <dbReference type="ChEBI" id="CHEBI:58210"/>
    </reaction>
</comment>
<organism evidence="18 19">
    <name type="scientific">Vreelandella nigrificans</name>
    <dbReference type="NCBI Taxonomy" id="2042704"/>
    <lineage>
        <taxon>Bacteria</taxon>
        <taxon>Pseudomonadati</taxon>
        <taxon>Pseudomonadota</taxon>
        <taxon>Gammaproteobacteria</taxon>
        <taxon>Oceanospirillales</taxon>
        <taxon>Halomonadaceae</taxon>
        <taxon>Vreelandella</taxon>
    </lineage>
</organism>
<gene>
    <name evidence="18" type="ORF">CPA45_11060</name>
</gene>
<comment type="catalytic activity">
    <reaction evidence="13">
        <text>dibenzothiophene + 2 FMNH2 + 2 O2 = dibenzothiophene 5,5-dioxide + 2 FMN + 2 H2O + 2 H(+)</text>
        <dbReference type="Rhea" id="RHEA:49072"/>
        <dbReference type="ChEBI" id="CHEBI:15377"/>
        <dbReference type="ChEBI" id="CHEBI:15378"/>
        <dbReference type="ChEBI" id="CHEBI:15379"/>
        <dbReference type="ChEBI" id="CHEBI:23681"/>
        <dbReference type="ChEBI" id="CHEBI:57618"/>
        <dbReference type="ChEBI" id="CHEBI:58210"/>
        <dbReference type="ChEBI" id="CHEBI:90356"/>
        <dbReference type="EC" id="1.14.14.21"/>
    </reaction>
</comment>